<proteinExistence type="predicted"/>
<keyword evidence="4" id="KW-1185">Reference proteome</keyword>
<organism evidence="3 4">
    <name type="scientific">Arthrobacter humicola</name>
    <dbReference type="NCBI Taxonomy" id="409291"/>
    <lineage>
        <taxon>Bacteria</taxon>
        <taxon>Bacillati</taxon>
        <taxon>Actinomycetota</taxon>
        <taxon>Actinomycetes</taxon>
        <taxon>Micrococcales</taxon>
        <taxon>Micrococcaceae</taxon>
        <taxon>Arthrobacter</taxon>
    </lineage>
</organism>
<gene>
    <name evidence="3" type="ORF">GCM10009825_26100</name>
</gene>
<feature type="region of interest" description="Disordered" evidence="1">
    <location>
        <begin position="1"/>
        <end position="96"/>
    </location>
</feature>
<dbReference type="EMBL" id="BAAAQB010000037">
    <property type="protein sequence ID" value="GAA2139269.1"/>
    <property type="molecule type" value="Genomic_DNA"/>
</dbReference>
<accession>A0ABN2ZAB9</accession>
<evidence type="ECO:0000313" key="3">
    <source>
        <dbReference type="EMBL" id="GAA2139269.1"/>
    </source>
</evidence>
<evidence type="ECO:0000256" key="1">
    <source>
        <dbReference type="SAM" id="MobiDB-lite"/>
    </source>
</evidence>
<name>A0ABN2ZAB9_9MICC</name>
<feature type="transmembrane region" description="Helical" evidence="2">
    <location>
        <begin position="127"/>
        <end position="154"/>
    </location>
</feature>
<reference evidence="3 4" key="1">
    <citation type="journal article" date="2019" name="Int. J. Syst. Evol. Microbiol.">
        <title>The Global Catalogue of Microorganisms (GCM) 10K type strain sequencing project: providing services to taxonomists for standard genome sequencing and annotation.</title>
        <authorList>
            <consortium name="The Broad Institute Genomics Platform"/>
            <consortium name="The Broad Institute Genome Sequencing Center for Infectious Disease"/>
            <person name="Wu L."/>
            <person name="Ma J."/>
        </authorList>
    </citation>
    <scope>NUCLEOTIDE SEQUENCE [LARGE SCALE GENOMIC DNA]</scope>
    <source>
        <strain evidence="3 4">JCM 15921</strain>
    </source>
</reference>
<keyword evidence="2" id="KW-0472">Membrane</keyword>
<sequence>MSNPSDVPPQQPGAHPPPPQQPGAHPPPPPGSVPPAGPEQPPGYQAPPPGYQAPPPGYQAPPPGYEAPPPGYQAPPPGYQGQPAPTGGFRFEMPADRPRSFSDALPAGGLSGMFKVTAMPTELKVSYWIWLIGGLLGILGGIIGLFGSFVIIAFAPPLGLLVFVLVLVALVLATAQIILAMKMKEGREWARFALTVLVGISLVLAIVSAGVAAGRGGGGLPGFFISLAATVLMWLPNSQAWFVAHRGRI</sequence>
<feature type="transmembrane region" description="Helical" evidence="2">
    <location>
        <begin position="192"/>
        <end position="211"/>
    </location>
</feature>
<keyword evidence="2" id="KW-0812">Transmembrane</keyword>
<dbReference type="Proteomes" id="UP001500102">
    <property type="component" value="Unassembled WGS sequence"/>
</dbReference>
<evidence type="ECO:0000313" key="4">
    <source>
        <dbReference type="Proteomes" id="UP001500102"/>
    </source>
</evidence>
<protein>
    <submittedName>
        <fullName evidence="3">Uncharacterized protein</fullName>
    </submittedName>
</protein>
<evidence type="ECO:0000256" key="2">
    <source>
        <dbReference type="SAM" id="Phobius"/>
    </source>
</evidence>
<feature type="transmembrane region" description="Helical" evidence="2">
    <location>
        <begin position="160"/>
        <end position="180"/>
    </location>
</feature>
<feature type="transmembrane region" description="Helical" evidence="2">
    <location>
        <begin position="223"/>
        <end position="244"/>
    </location>
</feature>
<comment type="caution">
    <text evidence="3">The sequence shown here is derived from an EMBL/GenBank/DDBJ whole genome shotgun (WGS) entry which is preliminary data.</text>
</comment>
<feature type="compositionally biased region" description="Pro residues" evidence="1">
    <location>
        <begin position="1"/>
        <end position="78"/>
    </location>
</feature>
<keyword evidence="2" id="KW-1133">Transmembrane helix</keyword>